<dbReference type="Gene3D" id="3.40.50.80">
    <property type="entry name" value="Nucleotide-binding domain of ferredoxin-NADP reductase (FNR) module"/>
    <property type="match status" value="1"/>
</dbReference>
<dbReference type="InterPro" id="IPR001834">
    <property type="entry name" value="CBR-like"/>
</dbReference>
<keyword evidence="4" id="KW-0560">Oxidoreductase</keyword>
<dbReference type="Pfam" id="PF00175">
    <property type="entry name" value="NAD_binding_1"/>
    <property type="match status" value="1"/>
</dbReference>
<feature type="domain" description="Oxidoreductase FAD/NAD(P)-binding" evidence="6">
    <location>
        <begin position="29"/>
        <end position="151"/>
    </location>
</feature>
<keyword evidence="2 5" id="KW-0285">Flavoprotein</keyword>
<evidence type="ECO:0000259" key="6">
    <source>
        <dbReference type="Pfam" id="PF00175"/>
    </source>
</evidence>
<dbReference type="Proteomes" id="UP001190700">
    <property type="component" value="Unassembled WGS sequence"/>
</dbReference>
<gene>
    <name evidence="7" type="ORF">CYMTET_24018</name>
</gene>
<sequence>MRCGNCVHAQGPKMSSTVYEENMYEHMVFIAGGTGVTPFMQVSRSSVTPFMQIMTQSLQFMPDDLTKFTLIFCNSNEQDVALKRDLKQLQSLSGGRMQVHFIISRKAEESFNWEGLIGRCSVELLQPLLPKLEVFVKNEAHIWICGPSGFVGNLAEQESGNSQSNVDATKPVLARMGMVPGKHYEVLTG</sequence>
<keyword evidence="8" id="KW-1185">Reference proteome</keyword>
<protein>
    <recommendedName>
        <fullName evidence="6">Oxidoreductase FAD/NAD(P)-binding domain-containing protein</fullName>
    </recommendedName>
</protein>
<evidence type="ECO:0000313" key="8">
    <source>
        <dbReference type="Proteomes" id="UP001190700"/>
    </source>
</evidence>
<evidence type="ECO:0000256" key="3">
    <source>
        <dbReference type="ARBA" id="ARBA00022827"/>
    </source>
</evidence>
<feature type="binding site" evidence="5">
    <location>
        <position position="37"/>
    </location>
    <ligand>
        <name>FAD</name>
        <dbReference type="ChEBI" id="CHEBI:57692"/>
    </ligand>
</feature>
<organism evidence="7 8">
    <name type="scientific">Cymbomonas tetramitiformis</name>
    <dbReference type="NCBI Taxonomy" id="36881"/>
    <lineage>
        <taxon>Eukaryota</taxon>
        <taxon>Viridiplantae</taxon>
        <taxon>Chlorophyta</taxon>
        <taxon>Pyramimonadophyceae</taxon>
        <taxon>Pyramimonadales</taxon>
        <taxon>Pyramimonadaceae</taxon>
        <taxon>Cymbomonas</taxon>
    </lineage>
</organism>
<dbReference type="PANTHER" id="PTHR19370">
    <property type="entry name" value="NADH-CYTOCHROME B5 REDUCTASE"/>
    <property type="match status" value="1"/>
</dbReference>
<proteinExistence type="predicted"/>
<comment type="cofactor">
    <cofactor evidence="1 5">
        <name>FAD</name>
        <dbReference type="ChEBI" id="CHEBI:57692"/>
    </cofactor>
</comment>
<evidence type="ECO:0000256" key="4">
    <source>
        <dbReference type="ARBA" id="ARBA00023002"/>
    </source>
</evidence>
<evidence type="ECO:0000313" key="7">
    <source>
        <dbReference type="EMBL" id="KAK3267424.1"/>
    </source>
</evidence>
<accession>A0AAE0L0M8</accession>
<dbReference type="SUPFAM" id="SSF52343">
    <property type="entry name" value="Ferredoxin reductase-like, C-terminal NADP-linked domain"/>
    <property type="match status" value="1"/>
</dbReference>
<keyword evidence="3 5" id="KW-0274">FAD</keyword>
<reference evidence="7 8" key="1">
    <citation type="journal article" date="2015" name="Genome Biol. Evol.">
        <title>Comparative Genomics of a Bacterivorous Green Alga Reveals Evolutionary Causalities and Consequences of Phago-Mixotrophic Mode of Nutrition.</title>
        <authorList>
            <person name="Burns J.A."/>
            <person name="Paasch A."/>
            <person name="Narechania A."/>
            <person name="Kim E."/>
        </authorList>
    </citation>
    <scope>NUCLEOTIDE SEQUENCE [LARGE SCALE GENOMIC DNA]</scope>
    <source>
        <strain evidence="7 8">PLY_AMNH</strain>
    </source>
</reference>
<comment type="caution">
    <text evidence="7">The sequence shown here is derived from an EMBL/GenBank/DDBJ whole genome shotgun (WGS) entry which is preliminary data.</text>
</comment>
<dbReference type="EMBL" id="LGRX02012418">
    <property type="protein sequence ID" value="KAK3267424.1"/>
    <property type="molecule type" value="Genomic_DNA"/>
</dbReference>
<evidence type="ECO:0000256" key="5">
    <source>
        <dbReference type="PIRSR" id="PIRSR601834-1"/>
    </source>
</evidence>
<dbReference type="GO" id="GO:0016491">
    <property type="term" value="F:oxidoreductase activity"/>
    <property type="evidence" value="ECO:0007669"/>
    <property type="project" value="UniProtKB-KW"/>
</dbReference>
<dbReference type="InterPro" id="IPR001433">
    <property type="entry name" value="OxRdtase_FAD/NAD-bd"/>
</dbReference>
<name>A0AAE0L0M8_9CHLO</name>
<dbReference type="AlphaFoldDB" id="A0AAE0L0M8"/>
<evidence type="ECO:0000256" key="1">
    <source>
        <dbReference type="ARBA" id="ARBA00001974"/>
    </source>
</evidence>
<dbReference type="InterPro" id="IPR039261">
    <property type="entry name" value="FNR_nucleotide-bd"/>
</dbReference>
<evidence type="ECO:0000256" key="2">
    <source>
        <dbReference type="ARBA" id="ARBA00022630"/>
    </source>
</evidence>
<dbReference type="PRINTS" id="PR00406">
    <property type="entry name" value="CYTB5RDTASE"/>
</dbReference>